<reference evidence="3" key="1">
    <citation type="submission" date="2022-11" db="EMBL/GenBank/DDBJ databases">
        <authorList>
            <person name="Petersen C."/>
        </authorList>
    </citation>
    <scope>NUCLEOTIDE SEQUENCE</scope>
    <source>
        <strain evidence="3">IBT 34128</strain>
    </source>
</reference>
<dbReference type="RefSeq" id="XP_056509491.1">
    <property type="nucleotide sequence ID" value="XM_056656691.1"/>
</dbReference>
<dbReference type="Gene3D" id="3.20.20.70">
    <property type="entry name" value="Aldolase class I"/>
    <property type="match status" value="1"/>
</dbReference>
<comment type="caution">
    <text evidence="3">The sequence shown here is derived from an EMBL/GenBank/DDBJ whole genome shotgun (WGS) entry which is preliminary data.</text>
</comment>
<comment type="pathway">
    <text evidence="1">Pyrimidine metabolism; UMP biosynthesis via de novo pathway.</text>
</comment>
<proteinExistence type="predicted"/>
<name>A0A9W9F0F1_9EURO</name>
<keyword evidence="4" id="KW-1185">Reference proteome</keyword>
<dbReference type="PANTHER" id="PTHR19278">
    <property type="entry name" value="OROTATE PHOSPHORIBOSYLTRANSFERASE"/>
    <property type="match status" value="1"/>
</dbReference>
<evidence type="ECO:0000313" key="4">
    <source>
        <dbReference type="Proteomes" id="UP001141434"/>
    </source>
</evidence>
<dbReference type="GeneID" id="81395860"/>
<dbReference type="OrthoDB" id="10263753at2759"/>
<evidence type="ECO:0000256" key="2">
    <source>
        <dbReference type="ARBA" id="ARBA00022975"/>
    </source>
</evidence>
<dbReference type="InterPro" id="IPR013785">
    <property type="entry name" value="Aldolase_TIM"/>
</dbReference>
<protein>
    <submittedName>
        <fullName evidence="3">Uncharacterized protein</fullName>
    </submittedName>
</protein>
<dbReference type="Proteomes" id="UP001141434">
    <property type="component" value="Unassembled WGS sequence"/>
</dbReference>
<reference evidence="3" key="2">
    <citation type="journal article" date="2023" name="IMA Fungus">
        <title>Comparative genomic study of the Penicillium genus elucidates a diverse pangenome and 15 lateral gene transfer events.</title>
        <authorList>
            <person name="Petersen C."/>
            <person name="Sorensen T."/>
            <person name="Nielsen M.R."/>
            <person name="Sondergaard T.E."/>
            <person name="Sorensen J.L."/>
            <person name="Fitzpatrick D.A."/>
            <person name="Frisvad J.C."/>
            <person name="Nielsen K.L."/>
        </authorList>
    </citation>
    <scope>NUCLEOTIDE SEQUENCE</scope>
    <source>
        <strain evidence="3">IBT 34128</strain>
    </source>
</reference>
<accession>A0A9W9F0F1</accession>
<dbReference type="GO" id="GO:0006222">
    <property type="term" value="P:UMP biosynthetic process"/>
    <property type="evidence" value="ECO:0007669"/>
    <property type="project" value="TreeGrafter"/>
</dbReference>
<keyword evidence="2" id="KW-0665">Pyrimidine biosynthesis</keyword>
<dbReference type="GO" id="GO:0004588">
    <property type="term" value="F:orotate phosphoribosyltransferase activity"/>
    <property type="evidence" value="ECO:0007669"/>
    <property type="project" value="TreeGrafter"/>
</dbReference>
<sequence>MSTSSFNPENAILAYLQTLAETKKGLPHGIPVCVFASHTITDTASLLRLAAEIGPFIGVLQIQANIIDDWSNHTIEQLIYLAKRYGFLLWEGSRFLNASVNFMSRADAGWETQKFLADTVRRQYTNGPIKSATWSNLTTSWAPGVRLDQQAEDVMIPTLRKAGREAVANTIKTIQTEISVEGNEYFPDVNEIVESPSGTTDGWQEFSPTGLGVSMRKKSTISVTETVTPEPNVQPEDGVPPPPLLARGITLCLPSATDAAFRPEYRQSSVAAACAHQDFVVGFATSEPFFVNFRGNDIFEIAFLDGNGEENEEMDRAQLLNSPTIHSRHSLVLFSLVPPSLAVGFEIDPILGVDSDSESDQPYSARLLNYIVGQAVKRREANRKENDVSHLKKEQAPGPNIVQIPVIVMQ</sequence>
<evidence type="ECO:0000313" key="3">
    <source>
        <dbReference type="EMBL" id="KAJ5091293.1"/>
    </source>
</evidence>
<evidence type="ECO:0000256" key="1">
    <source>
        <dbReference type="ARBA" id="ARBA00004725"/>
    </source>
</evidence>
<dbReference type="EMBL" id="JAPMSZ010000009">
    <property type="protein sequence ID" value="KAJ5091293.1"/>
    <property type="molecule type" value="Genomic_DNA"/>
</dbReference>
<gene>
    <name evidence="3" type="ORF">NUU61_006163</name>
</gene>
<dbReference type="PANTHER" id="PTHR19278:SF9">
    <property type="entry name" value="URIDINE 5'-MONOPHOSPHATE SYNTHASE"/>
    <property type="match status" value="1"/>
</dbReference>
<organism evidence="3 4">
    <name type="scientific">Penicillium alfredii</name>
    <dbReference type="NCBI Taxonomy" id="1506179"/>
    <lineage>
        <taxon>Eukaryota</taxon>
        <taxon>Fungi</taxon>
        <taxon>Dikarya</taxon>
        <taxon>Ascomycota</taxon>
        <taxon>Pezizomycotina</taxon>
        <taxon>Eurotiomycetes</taxon>
        <taxon>Eurotiomycetidae</taxon>
        <taxon>Eurotiales</taxon>
        <taxon>Aspergillaceae</taxon>
        <taxon>Penicillium</taxon>
    </lineage>
</organism>
<dbReference type="GO" id="GO:0019856">
    <property type="term" value="P:pyrimidine nucleobase biosynthetic process"/>
    <property type="evidence" value="ECO:0007669"/>
    <property type="project" value="TreeGrafter"/>
</dbReference>
<dbReference type="AlphaFoldDB" id="A0A9W9F0F1"/>